<dbReference type="Proteomes" id="UP000627715">
    <property type="component" value="Unassembled WGS sequence"/>
</dbReference>
<organism evidence="1 2">
    <name type="scientific">Pseudohongiella nitratireducens</name>
    <dbReference type="NCBI Taxonomy" id="1768907"/>
    <lineage>
        <taxon>Bacteria</taxon>
        <taxon>Pseudomonadati</taxon>
        <taxon>Pseudomonadota</taxon>
        <taxon>Gammaproteobacteria</taxon>
        <taxon>Pseudomonadales</taxon>
        <taxon>Pseudohongiellaceae</taxon>
        <taxon>Pseudohongiella</taxon>
    </lineage>
</organism>
<sequence length="318" mass="35044">MQLLNGALLKRVFSEHQSRKKEVKRLLKVVTSVLLMSALLPDSFAQEGEVCSLEEWPQDMLTAWQSHSMISNEKTSCYAKLITTMDIARDLRDQVIAEFDIILPRAAYKVVGLDPVNAALDGVDRPMVGAMYVSSFLPNNAAIAVDSAQILITEPDILFRVKDSAINDANTLEDALSHIDRVYAFIEVPAPLFNNNPPNPYLMQASNLLPRWGVIGDSIAVSDSPDFLRSLESMNVSFIDEKGEILAEERGDYLGGNPLQGVLEVVKELRRQGESLQPGDLVSSGSYMPPIPVKSGMETVTRYEGIGGQTLEARASYR</sequence>
<accession>A0A916VJR2</accession>
<name>A0A916VJR2_9GAMM</name>
<protein>
    <recommendedName>
        <fullName evidence="3">2-keto-4-pentenoate hydratase</fullName>
    </recommendedName>
</protein>
<reference evidence="1" key="1">
    <citation type="journal article" date="2014" name="Int. J. Syst. Evol. Microbiol.">
        <title>Complete genome sequence of Corynebacterium casei LMG S-19264T (=DSM 44701T), isolated from a smear-ripened cheese.</title>
        <authorList>
            <consortium name="US DOE Joint Genome Institute (JGI-PGF)"/>
            <person name="Walter F."/>
            <person name="Albersmeier A."/>
            <person name="Kalinowski J."/>
            <person name="Ruckert C."/>
        </authorList>
    </citation>
    <scope>NUCLEOTIDE SEQUENCE</scope>
    <source>
        <strain evidence="1">CGMCC 1.15425</strain>
    </source>
</reference>
<dbReference type="SUPFAM" id="SSF56529">
    <property type="entry name" value="FAH"/>
    <property type="match status" value="1"/>
</dbReference>
<dbReference type="PANTHER" id="PTHR30143:SF0">
    <property type="entry name" value="2-KETO-4-PENTENOATE HYDRATASE"/>
    <property type="match status" value="1"/>
</dbReference>
<evidence type="ECO:0000313" key="1">
    <source>
        <dbReference type="EMBL" id="GFZ80986.1"/>
    </source>
</evidence>
<keyword evidence="2" id="KW-1185">Reference proteome</keyword>
<dbReference type="Gene3D" id="3.90.850.10">
    <property type="entry name" value="Fumarylacetoacetase-like, C-terminal domain"/>
    <property type="match status" value="1"/>
</dbReference>
<reference evidence="1" key="2">
    <citation type="submission" date="2020-09" db="EMBL/GenBank/DDBJ databases">
        <authorList>
            <person name="Sun Q."/>
            <person name="Zhou Y."/>
        </authorList>
    </citation>
    <scope>NUCLEOTIDE SEQUENCE</scope>
    <source>
        <strain evidence="1">CGMCC 1.15425</strain>
    </source>
</reference>
<dbReference type="GO" id="GO:0008684">
    <property type="term" value="F:2-oxopent-4-enoate hydratase activity"/>
    <property type="evidence" value="ECO:0007669"/>
    <property type="project" value="TreeGrafter"/>
</dbReference>
<gene>
    <name evidence="1" type="ORF">GCM10011403_25100</name>
</gene>
<comment type="caution">
    <text evidence="1">The sequence shown here is derived from an EMBL/GenBank/DDBJ whole genome shotgun (WGS) entry which is preliminary data.</text>
</comment>
<evidence type="ECO:0000313" key="2">
    <source>
        <dbReference type="Proteomes" id="UP000627715"/>
    </source>
</evidence>
<dbReference type="PANTHER" id="PTHR30143">
    <property type="entry name" value="ACID HYDRATASE"/>
    <property type="match status" value="1"/>
</dbReference>
<dbReference type="InterPro" id="IPR050772">
    <property type="entry name" value="Hydratase-Decarb/MhpD_sf"/>
</dbReference>
<evidence type="ECO:0008006" key="3">
    <source>
        <dbReference type="Google" id="ProtNLM"/>
    </source>
</evidence>
<proteinExistence type="predicted"/>
<dbReference type="InterPro" id="IPR036663">
    <property type="entry name" value="Fumarylacetoacetase_C_sf"/>
</dbReference>
<dbReference type="AlphaFoldDB" id="A0A916VJR2"/>
<dbReference type="GO" id="GO:0005737">
    <property type="term" value="C:cytoplasm"/>
    <property type="evidence" value="ECO:0007669"/>
    <property type="project" value="TreeGrafter"/>
</dbReference>
<dbReference type="EMBL" id="BMIY01000011">
    <property type="protein sequence ID" value="GFZ80986.1"/>
    <property type="molecule type" value="Genomic_DNA"/>
</dbReference>